<gene>
    <name evidence="1" type="primary">ORF83288</name>
</gene>
<accession>A0A0B6ZY00</accession>
<evidence type="ECO:0000313" key="1">
    <source>
        <dbReference type="EMBL" id="CEK72640.1"/>
    </source>
</evidence>
<organism evidence="1">
    <name type="scientific">Arion vulgaris</name>
    <dbReference type="NCBI Taxonomy" id="1028688"/>
    <lineage>
        <taxon>Eukaryota</taxon>
        <taxon>Metazoa</taxon>
        <taxon>Spiralia</taxon>
        <taxon>Lophotrochozoa</taxon>
        <taxon>Mollusca</taxon>
        <taxon>Gastropoda</taxon>
        <taxon>Heterobranchia</taxon>
        <taxon>Euthyneura</taxon>
        <taxon>Panpulmonata</taxon>
        <taxon>Eupulmonata</taxon>
        <taxon>Stylommatophora</taxon>
        <taxon>Helicina</taxon>
        <taxon>Arionoidea</taxon>
        <taxon>Arionidae</taxon>
        <taxon>Arion</taxon>
    </lineage>
</organism>
<dbReference type="EMBL" id="HACG01025775">
    <property type="protein sequence ID" value="CEK72640.1"/>
    <property type="molecule type" value="Transcribed_RNA"/>
</dbReference>
<name>A0A0B6ZY00_9EUPU</name>
<protein>
    <submittedName>
        <fullName evidence="1">Uncharacterized protein</fullName>
    </submittedName>
</protein>
<sequence>MGSNPTLDDYRVQCRDIISRSVLVTPSYEYGWFNFKIIQLSLSMKKKTIHPKGGPRITERIFCVRQ</sequence>
<proteinExistence type="predicted"/>
<reference evidence="1" key="1">
    <citation type="submission" date="2014-12" db="EMBL/GenBank/DDBJ databases">
        <title>Insight into the proteome of Arion vulgaris.</title>
        <authorList>
            <person name="Aradska J."/>
            <person name="Bulat T."/>
            <person name="Smidak R."/>
            <person name="Sarate P."/>
            <person name="Gangsoo J."/>
            <person name="Sialana F."/>
            <person name="Bilban M."/>
            <person name="Lubec G."/>
        </authorList>
    </citation>
    <scope>NUCLEOTIDE SEQUENCE</scope>
    <source>
        <tissue evidence="1">Skin</tissue>
    </source>
</reference>
<dbReference type="AlphaFoldDB" id="A0A0B6ZY00"/>
<feature type="non-terminal residue" evidence="1">
    <location>
        <position position="66"/>
    </location>
</feature>